<dbReference type="EMBL" id="BLAL01000013">
    <property type="protein sequence ID" value="GES75087.1"/>
    <property type="molecule type" value="Genomic_DNA"/>
</dbReference>
<evidence type="ECO:0000313" key="2">
    <source>
        <dbReference type="Proteomes" id="UP000615446"/>
    </source>
</evidence>
<accession>A0A8H3KSJ0</accession>
<dbReference type="Proteomes" id="UP000615446">
    <property type="component" value="Unassembled WGS sequence"/>
</dbReference>
<sequence length="81" mass="9497">MFDGMPKVWNSILRRTTLRIQNSILRPIQVWNSISRRTTVQNSISRRTNLSPELHFEADQFKRTTKSGTPFRGRPLSLELL</sequence>
<comment type="caution">
    <text evidence="1">The sequence shown here is derived from an EMBL/GenBank/DDBJ whole genome shotgun (WGS) entry which is preliminary data.</text>
</comment>
<gene>
    <name evidence="1" type="ORF">RCL2_000254400</name>
</gene>
<name>A0A8H3KSJ0_9GLOM</name>
<evidence type="ECO:0000313" key="1">
    <source>
        <dbReference type="EMBL" id="GES75087.1"/>
    </source>
</evidence>
<proteinExistence type="predicted"/>
<organism evidence="1 2">
    <name type="scientific">Rhizophagus clarus</name>
    <dbReference type="NCBI Taxonomy" id="94130"/>
    <lineage>
        <taxon>Eukaryota</taxon>
        <taxon>Fungi</taxon>
        <taxon>Fungi incertae sedis</taxon>
        <taxon>Mucoromycota</taxon>
        <taxon>Glomeromycotina</taxon>
        <taxon>Glomeromycetes</taxon>
        <taxon>Glomerales</taxon>
        <taxon>Glomeraceae</taxon>
        <taxon>Rhizophagus</taxon>
    </lineage>
</organism>
<protein>
    <submittedName>
        <fullName evidence="1">Uncharacterized protein</fullName>
    </submittedName>
</protein>
<reference evidence="1" key="1">
    <citation type="submission" date="2019-10" db="EMBL/GenBank/DDBJ databases">
        <title>Conservation and host-specific expression of non-tandemly repeated heterogenous ribosome RNA gene in arbuscular mycorrhizal fungi.</title>
        <authorList>
            <person name="Maeda T."/>
            <person name="Kobayashi Y."/>
            <person name="Nakagawa T."/>
            <person name="Ezawa T."/>
            <person name="Yamaguchi K."/>
            <person name="Bino T."/>
            <person name="Nishimoto Y."/>
            <person name="Shigenobu S."/>
            <person name="Kawaguchi M."/>
        </authorList>
    </citation>
    <scope>NUCLEOTIDE SEQUENCE</scope>
    <source>
        <strain evidence="1">HR1</strain>
    </source>
</reference>
<dbReference type="AlphaFoldDB" id="A0A8H3KSJ0"/>